<feature type="compositionally biased region" description="Low complexity" evidence="1">
    <location>
        <begin position="999"/>
        <end position="1008"/>
    </location>
</feature>
<feature type="compositionally biased region" description="Pro residues" evidence="1">
    <location>
        <begin position="424"/>
        <end position="434"/>
    </location>
</feature>
<proteinExistence type="predicted"/>
<gene>
    <name evidence="2" type="ORF">PPROV_000389200</name>
</gene>
<feature type="compositionally biased region" description="Low complexity" evidence="1">
    <location>
        <begin position="628"/>
        <end position="637"/>
    </location>
</feature>
<dbReference type="EMBL" id="BNJQ01000009">
    <property type="protein sequence ID" value="GHP05140.1"/>
    <property type="molecule type" value="Genomic_DNA"/>
</dbReference>
<sequence>MAPRAASWRSLAMGALAGSVVGTCGWYVATNGDERRRPRPGAAVEATAALTRALAAALSSTPPEADDTNRRAAASQASWSWSHAVASVLGDLTSNSRRAASLAAHGPLLDWLLAHAAEQGPAVPGDGSAAAARALGHLISTPEGATAIMARPRSVARLLVAASCETRREDGALTLCEASAAVARDAASRLPWDSAAESRRIASYANDEATAIVDALTDAGGAAPLAAAVLAERFRRAAGGGGDATSTRIARAALTDARLTPALSTLVSGGSSDPSAFDARTPAAQAMAHAARILTEFGDGVQESAGAPAIFVGPLLLMAADAHVVGDPTAINTSLHALARVVRLGGPSAAEAAQRNNAAAVLRHLSDGVKIGSSSAPTTTLVSTSQLDVFDEFATGTQKKRPALTERLRRSLSRDNGSSKVSSTPPPSRHPPPSQHEGASVPTPPLRIMLERRAALASAAASLAAAPGALTPSDALGWVVPTLVRWIREESVRAARDVNSLDVATRDAHNSALSFCRYGLEALCAPPHAGVVRSCAAMAWLAGLTEEVCGVYVASSSPQSAAAVEASGNGESKTLELLLAPERSSALKGLSTALKLSDEARRMAAESLTTSPGAPVRMLSRWRSSIGASSGGANASAEIKSAKTSSAANDAQMDAEPEQPPRSVMEQAAGHFALALKLTSRVAASDDAASTYLRHGGALALLSSLARMDVENDAAIAAPPADDPVGVAAIAEVKERPSLLLTSLESRRQAARLCAVLLAHPFGAPSLDAAPRLRRWLAESVVAQEDSKLASHAKRALLNAEAWDGRVHVTPRPTYRDGLHLLDARAPHFDALAWHSRSDNKHSPRPPDADVVFVHGLRGGGFSTWRIGSSPRRYQEAKDLWPLWLNRPDIGVRADASSLTSSAQICSLPPHGGGLRLLSASYYAPVSAWSGDSLPLDLVAARLLRALHDAQVGADGRPVIFVAHSMGGIVIKQMLSIGMLEGSMSAEDAALGARRRPQPSDTTDTTPTKSEVWSGDAAGIYAALLRDRACGVAFYSTPHFGSWLADVGVLARPVLRPSMLVSKIRERRKERYEADLNECLRNLHGSDGAPLGVLSFSEGKRMPLVEVWPSAGISLKGIVVAEESAYPGFGHLVTLSDVDHQRVCKPCAPSDLSYAELRAAMRSWLDSSFEVRASARL</sequence>
<evidence type="ECO:0008006" key="4">
    <source>
        <dbReference type="Google" id="ProtNLM"/>
    </source>
</evidence>
<feature type="compositionally biased region" description="Basic and acidic residues" evidence="1">
    <location>
        <begin position="403"/>
        <end position="413"/>
    </location>
</feature>
<name>A0A830HHA0_9CHLO</name>
<keyword evidence="3" id="KW-1185">Reference proteome</keyword>
<dbReference type="Gene3D" id="3.40.50.1820">
    <property type="entry name" value="alpha/beta hydrolase"/>
    <property type="match status" value="1"/>
</dbReference>
<reference evidence="2" key="1">
    <citation type="submission" date="2020-10" db="EMBL/GenBank/DDBJ databases">
        <title>Unveiling of a novel bifunctional photoreceptor, Dualchrome1, isolated from a cosmopolitan green alga.</title>
        <authorList>
            <person name="Suzuki S."/>
            <person name="Kawachi M."/>
        </authorList>
    </citation>
    <scope>NUCLEOTIDE SEQUENCE</scope>
    <source>
        <strain evidence="2">NIES 2893</strain>
    </source>
</reference>
<evidence type="ECO:0000256" key="1">
    <source>
        <dbReference type="SAM" id="MobiDB-lite"/>
    </source>
</evidence>
<dbReference type="InterPro" id="IPR029058">
    <property type="entry name" value="AB_hydrolase_fold"/>
</dbReference>
<dbReference type="SUPFAM" id="SSF53474">
    <property type="entry name" value="alpha/beta-Hydrolases"/>
    <property type="match status" value="1"/>
</dbReference>
<dbReference type="Proteomes" id="UP000660262">
    <property type="component" value="Unassembled WGS sequence"/>
</dbReference>
<feature type="region of interest" description="Disordered" evidence="1">
    <location>
        <begin position="400"/>
        <end position="442"/>
    </location>
</feature>
<dbReference type="PANTHER" id="PTHR48202:SF1">
    <property type="entry name" value="ALPHA_BETA-HYDROLASES SUPERFAMILY PROTEIN"/>
    <property type="match status" value="1"/>
</dbReference>
<accession>A0A830HHA0</accession>
<dbReference type="OrthoDB" id="5086500at2759"/>
<evidence type="ECO:0000313" key="2">
    <source>
        <dbReference type="EMBL" id="GHP05140.1"/>
    </source>
</evidence>
<feature type="region of interest" description="Disordered" evidence="1">
    <location>
        <begin position="628"/>
        <end position="663"/>
    </location>
</feature>
<protein>
    <recommendedName>
        <fullName evidence="4">GPI inositol-deacylase</fullName>
    </recommendedName>
</protein>
<evidence type="ECO:0000313" key="3">
    <source>
        <dbReference type="Proteomes" id="UP000660262"/>
    </source>
</evidence>
<dbReference type="PANTHER" id="PTHR48202">
    <property type="entry name" value="ALPHA/BETA-HYDROLASES SUPERFAMILY PROTEIN"/>
    <property type="match status" value="1"/>
</dbReference>
<feature type="region of interest" description="Disordered" evidence="1">
    <location>
        <begin position="988"/>
        <end position="1010"/>
    </location>
</feature>
<comment type="caution">
    <text evidence="2">The sequence shown here is derived from an EMBL/GenBank/DDBJ whole genome shotgun (WGS) entry which is preliminary data.</text>
</comment>
<organism evidence="2 3">
    <name type="scientific">Pycnococcus provasolii</name>
    <dbReference type="NCBI Taxonomy" id="41880"/>
    <lineage>
        <taxon>Eukaryota</taxon>
        <taxon>Viridiplantae</taxon>
        <taxon>Chlorophyta</taxon>
        <taxon>Pseudoscourfieldiophyceae</taxon>
        <taxon>Pseudoscourfieldiales</taxon>
        <taxon>Pycnococcaceae</taxon>
        <taxon>Pycnococcus</taxon>
    </lineage>
</organism>
<dbReference type="AlphaFoldDB" id="A0A830HHA0"/>